<evidence type="ECO:0000313" key="1">
    <source>
        <dbReference type="EMBL" id="KAJ2983403.1"/>
    </source>
</evidence>
<gene>
    <name evidence="1" type="ORF">NQ176_g726</name>
</gene>
<name>A0ACC1NYM1_9HYPO</name>
<proteinExistence type="predicted"/>
<reference evidence="1" key="1">
    <citation type="submission" date="2022-08" db="EMBL/GenBank/DDBJ databases">
        <title>Genome Sequence of Lecanicillium fungicola.</title>
        <authorList>
            <person name="Buettner E."/>
        </authorList>
    </citation>
    <scope>NUCLEOTIDE SEQUENCE</scope>
    <source>
        <strain evidence="1">Babe33</strain>
    </source>
</reference>
<evidence type="ECO:0000313" key="2">
    <source>
        <dbReference type="Proteomes" id="UP001143910"/>
    </source>
</evidence>
<sequence length="526" mass="58318">MGNLQPDDVAIASQPNNLARVPCLLAEINAELDHLLDDADSTRQSLLAKCRSLVQALETPRETMPSAIAALTFGVDCGLWARMAQNGDKAQAVAELAAELGVDPALLNEYTPTNYSKSMSIPALGNGYFAMLSCMSAGLIKFHEYSRRRGWKNPTDASDTPVMYAYGTDKNVFSWLHDNGYDRHFSDHLVGCRAGIPSWMSTASYPVRERLIEGATSDPGAAFLVDIGGNIGQNLTDFKQAYPDAPGKLILQDLPVVINRIKQLDPSIVRMGYDFSTEQPIKGARAYYLHFILHDWPDEVCETILSRIKEAMRPGYSRLLINEIVMPAVGAYWEATALDIMMMSQLCAQERTIKAWRQLVEKVGLTIVQVWHNAKAVESVIECEVLLSLAISLYWMDLRNPEAISDELERCVILGFVGALIPNHAHGIFYDGMLYESLCAKAQELNVPIYLHPAPSNDLERCSGNYGLTVQTLIAGPALGWHTETTMHALRLFGSGLFVKYPRIKIILGHNRGSSLYARSHRQDDL</sequence>
<comment type="caution">
    <text evidence="1">The sequence shown here is derived from an EMBL/GenBank/DDBJ whole genome shotgun (WGS) entry which is preliminary data.</text>
</comment>
<dbReference type="Proteomes" id="UP001143910">
    <property type="component" value="Unassembled WGS sequence"/>
</dbReference>
<keyword evidence="2" id="KW-1185">Reference proteome</keyword>
<dbReference type="EMBL" id="JANJQO010000031">
    <property type="protein sequence ID" value="KAJ2983403.1"/>
    <property type="molecule type" value="Genomic_DNA"/>
</dbReference>
<protein>
    <submittedName>
        <fullName evidence="1">Uncharacterized protein</fullName>
    </submittedName>
</protein>
<organism evidence="1 2">
    <name type="scientific">Zarea fungicola</name>
    <dbReference type="NCBI Taxonomy" id="93591"/>
    <lineage>
        <taxon>Eukaryota</taxon>
        <taxon>Fungi</taxon>
        <taxon>Dikarya</taxon>
        <taxon>Ascomycota</taxon>
        <taxon>Pezizomycotina</taxon>
        <taxon>Sordariomycetes</taxon>
        <taxon>Hypocreomycetidae</taxon>
        <taxon>Hypocreales</taxon>
        <taxon>Cordycipitaceae</taxon>
        <taxon>Zarea</taxon>
    </lineage>
</organism>
<accession>A0ACC1NYM1</accession>